<dbReference type="InterPro" id="IPR036280">
    <property type="entry name" value="Multihaem_cyt_sf"/>
</dbReference>
<dbReference type="SUPFAM" id="SSF48695">
    <property type="entry name" value="Multiheme cytochromes"/>
    <property type="match status" value="1"/>
</dbReference>
<dbReference type="OrthoDB" id="9814800at2"/>
<dbReference type="Proteomes" id="UP000282060">
    <property type="component" value="Unassembled WGS sequence"/>
</dbReference>
<dbReference type="PANTHER" id="PTHR35038">
    <property type="entry name" value="DISSIMILATORY SULFITE REDUCTASE SIRA"/>
    <property type="match status" value="1"/>
</dbReference>
<accession>A0A3S0IH37</accession>
<dbReference type="PANTHER" id="PTHR35038:SF8">
    <property type="entry name" value="C-TYPE POLYHEME CYTOCHROME OMCC"/>
    <property type="match status" value="1"/>
</dbReference>
<keyword evidence="1 2" id="KW-0732">Signal</keyword>
<protein>
    <recommendedName>
        <fullName evidence="5">Cytochrome c-552/4 domain-containing protein</fullName>
    </recommendedName>
</protein>
<evidence type="ECO:0000313" key="4">
    <source>
        <dbReference type="Proteomes" id="UP000282060"/>
    </source>
</evidence>
<keyword evidence="4" id="KW-1185">Reference proteome</keyword>
<proteinExistence type="predicted"/>
<feature type="signal peptide" evidence="2">
    <location>
        <begin position="1"/>
        <end position="26"/>
    </location>
</feature>
<sequence>MNLIHFRTTRKALVFASMLVMLSACGDDDTEVIIVEVPVETPIETPVETPVDTPPVETVPEEVVLEYIGTEKCLACHSDKKSFLETGHSMMLTEVVNGEEPQYPFTSVTGVPDAISGLLNTLGDPNGWEDIAYVLGGTKMANIFIDNNGYIMNGQKAGLILRPKGTQITSEMMVPYIRNPNPDGHPYAPCGKCHTTGWKAYTSAAGDERNLHMQNDMEGMQGTFAMGGIQCEGCHGAGSEHIKGPSKHNIVKIAEGRTAEDFLADDMGYGKPITCIECHTTEDALREYPEYETHFEHTFGVDSNYSRLPVVGEFGQPEGRKDDISVSGGRNAAATMVGIDPNTGIAMGKKKGFTCSTCHNPHQSEKNQDKAGHENAMVRQCKDCHTKGFADVQGSDIASAAHEFVATCIDCHMPTESHLFKIDLEGAKDDPRHFSADGEFQMPWLRAWDSCSGCHAEDYDIRAQKIGKIHKDVGF</sequence>
<evidence type="ECO:0000256" key="1">
    <source>
        <dbReference type="ARBA" id="ARBA00022729"/>
    </source>
</evidence>
<dbReference type="PROSITE" id="PS51257">
    <property type="entry name" value="PROKAR_LIPOPROTEIN"/>
    <property type="match status" value="1"/>
</dbReference>
<dbReference type="RefSeq" id="WP_126505369.1">
    <property type="nucleotide sequence ID" value="NZ_RXNV01000003.1"/>
</dbReference>
<dbReference type="EMBL" id="RXNV01000003">
    <property type="protein sequence ID" value="RTR32479.1"/>
    <property type="molecule type" value="Genomic_DNA"/>
</dbReference>
<name>A0A3S0IH37_9GAMM</name>
<feature type="chain" id="PRO_5018712360" description="Cytochrome c-552/4 domain-containing protein" evidence="2">
    <location>
        <begin position="27"/>
        <end position="475"/>
    </location>
</feature>
<dbReference type="AlphaFoldDB" id="A0A3S0IH37"/>
<dbReference type="Gene3D" id="1.10.1130.10">
    <property type="entry name" value="Flavocytochrome C3, Chain A"/>
    <property type="match status" value="2"/>
</dbReference>
<dbReference type="InterPro" id="IPR051829">
    <property type="entry name" value="Multiheme_Cytochr_ET"/>
</dbReference>
<evidence type="ECO:0000256" key="2">
    <source>
        <dbReference type="SAM" id="SignalP"/>
    </source>
</evidence>
<evidence type="ECO:0008006" key="5">
    <source>
        <dbReference type="Google" id="ProtNLM"/>
    </source>
</evidence>
<organism evidence="3 4">
    <name type="scientific">Shewanella atlantica</name>
    <dbReference type="NCBI Taxonomy" id="271099"/>
    <lineage>
        <taxon>Bacteria</taxon>
        <taxon>Pseudomonadati</taxon>
        <taxon>Pseudomonadota</taxon>
        <taxon>Gammaproteobacteria</taxon>
        <taxon>Alteromonadales</taxon>
        <taxon>Shewanellaceae</taxon>
        <taxon>Shewanella</taxon>
    </lineage>
</organism>
<evidence type="ECO:0000313" key="3">
    <source>
        <dbReference type="EMBL" id="RTR32479.1"/>
    </source>
</evidence>
<reference evidence="3 4" key="1">
    <citation type="submission" date="2018-12" db="EMBL/GenBank/DDBJ databases">
        <authorList>
            <person name="Yu L."/>
        </authorList>
    </citation>
    <scope>NUCLEOTIDE SEQUENCE [LARGE SCALE GENOMIC DNA]</scope>
    <source>
        <strain evidence="3 4">HAW-EB5</strain>
    </source>
</reference>
<comment type="caution">
    <text evidence="3">The sequence shown here is derived from an EMBL/GenBank/DDBJ whole genome shotgun (WGS) entry which is preliminary data.</text>
</comment>
<gene>
    <name evidence="3" type="ORF">EKG39_08845</name>
</gene>